<name>A0A068NN96_FIMGI</name>
<dbReference type="InterPro" id="IPR011990">
    <property type="entry name" value="TPR-like_helical_dom_sf"/>
</dbReference>
<dbReference type="STRING" id="661478.OP10G_1655"/>
<dbReference type="HOGENOM" id="CLU_477985_0_0_0"/>
<proteinExistence type="predicted"/>
<dbReference type="AlphaFoldDB" id="A0A068NN96"/>
<feature type="domain" description="DUF5107" evidence="1">
    <location>
        <begin position="35"/>
        <end position="84"/>
    </location>
</feature>
<dbReference type="RefSeq" id="WP_025226378.1">
    <property type="nucleotide sequence ID" value="NZ_CP007139.1"/>
</dbReference>
<accession>A0A068NN96</accession>
<dbReference type="OrthoDB" id="113447at2"/>
<gene>
    <name evidence="2" type="ORF">OP10G_1655</name>
</gene>
<dbReference type="KEGG" id="fgi:OP10G_1655"/>
<dbReference type="InterPro" id="IPR033396">
    <property type="entry name" value="DUF5107"/>
</dbReference>
<keyword evidence="3" id="KW-1185">Reference proteome</keyword>
<dbReference type="Pfam" id="PF17128">
    <property type="entry name" value="DUF5107"/>
    <property type="match status" value="1"/>
</dbReference>
<reference evidence="2 3" key="1">
    <citation type="journal article" date="2014" name="PLoS ONE">
        <title>The first complete genome sequence of the class fimbriimonadia in the phylum armatimonadetes.</title>
        <authorList>
            <person name="Hu Z.Y."/>
            <person name="Wang Y.Z."/>
            <person name="Im W.T."/>
            <person name="Wang S.Y."/>
            <person name="Zhao G.P."/>
            <person name="Zheng H.J."/>
            <person name="Quan Z.X."/>
        </authorList>
    </citation>
    <scope>NUCLEOTIDE SEQUENCE [LARGE SCALE GENOMIC DNA]</scope>
    <source>
        <strain evidence="2">Gsoil 348</strain>
    </source>
</reference>
<evidence type="ECO:0000313" key="2">
    <source>
        <dbReference type="EMBL" id="AIE85023.1"/>
    </source>
</evidence>
<dbReference type="eggNOG" id="COG0457">
    <property type="taxonomic scope" value="Bacteria"/>
</dbReference>
<evidence type="ECO:0000259" key="1">
    <source>
        <dbReference type="Pfam" id="PF17128"/>
    </source>
</evidence>
<evidence type="ECO:0000313" key="3">
    <source>
        <dbReference type="Proteomes" id="UP000027982"/>
    </source>
</evidence>
<organism evidence="2 3">
    <name type="scientific">Fimbriimonas ginsengisoli Gsoil 348</name>
    <dbReference type="NCBI Taxonomy" id="661478"/>
    <lineage>
        <taxon>Bacteria</taxon>
        <taxon>Bacillati</taxon>
        <taxon>Armatimonadota</taxon>
        <taxon>Fimbriimonadia</taxon>
        <taxon>Fimbriimonadales</taxon>
        <taxon>Fimbriimonadaceae</taxon>
        <taxon>Fimbriimonas</taxon>
    </lineage>
</organism>
<sequence>MPTEIFEDGLDIHIGLLEAEPVAVGSAYPLPRLHTTGEAETRTFRTVLLENPYLRVTLVPALGGRILGLLDKRTGIEILPKWNSIMPVPGGPRGVRLREGIQLRLSGEDRPNSLGNVAIQIEDPEDEASPGGVWLAESAFAPGLSFHLFVSLLPDRAELRFEARILNRTLAPLRYDGELSFGLGEGTWNGSAFYCPERDAGFGLFSEESSFDGARYEDGEVRFARFGRNRLLAPRQVDSWSVTLTPYSGLAGLSGGSTEVGAWLDGGSVRVQTASPRPGHKLLLLTSDGQTLEAPADLYPEHVLEIDLGELPAAPEALVLVDERREEILRVPARPIDPAAYPQPPEVVEADRPDLRSVDEPSLRRATFDTGRRHEALTILGQRAMARKDLSEADAKLEQALLYNADDPLLWWAKALGQRLQGSEAEPAELLNAHFLAPLEPALRAEGFLAQPMTMGKEPSPLLATLEENPEEFVEVACVLIEHGQLDQASRWIDEALRHRDLAMLRLLMAYCLLQGPRMDAEAAEHVAAAGRVAGAPYPWRSVEIEALRVLHARFPHDAHVKALGELAGL</sequence>
<dbReference type="SUPFAM" id="SSF48452">
    <property type="entry name" value="TPR-like"/>
    <property type="match status" value="1"/>
</dbReference>
<dbReference type="EMBL" id="CP007139">
    <property type="protein sequence ID" value="AIE85023.1"/>
    <property type="molecule type" value="Genomic_DNA"/>
</dbReference>
<protein>
    <recommendedName>
        <fullName evidence="1">DUF5107 domain-containing protein</fullName>
    </recommendedName>
</protein>
<dbReference type="Proteomes" id="UP000027982">
    <property type="component" value="Chromosome"/>
</dbReference>